<dbReference type="Proteomes" id="UP000054408">
    <property type="component" value="Unassembled WGS sequence"/>
</dbReference>
<name>A0A0L0DSA8_THETB</name>
<proteinExistence type="predicted"/>
<protein>
    <submittedName>
        <fullName evidence="2">Uncharacterized protein</fullName>
    </submittedName>
</protein>
<feature type="signal peptide" evidence="1">
    <location>
        <begin position="1"/>
        <end position="24"/>
    </location>
</feature>
<evidence type="ECO:0000313" key="2">
    <source>
        <dbReference type="EMBL" id="KNC54921.1"/>
    </source>
</evidence>
<keyword evidence="3" id="KW-1185">Reference proteome</keyword>
<dbReference type="RefSeq" id="XP_013753510.1">
    <property type="nucleotide sequence ID" value="XM_013898056.1"/>
</dbReference>
<reference evidence="2 3" key="1">
    <citation type="submission" date="2010-05" db="EMBL/GenBank/DDBJ databases">
        <title>The Genome Sequence of Thecamonas trahens ATCC 50062.</title>
        <authorList>
            <consortium name="The Broad Institute Genome Sequencing Platform"/>
            <person name="Russ C."/>
            <person name="Cuomo C."/>
            <person name="Shea T."/>
            <person name="Young S.K."/>
            <person name="Zeng Q."/>
            <person name="Koehrsen M."/>
            <person name="Haas B."/>
            <person name="Borodovsky M."/>
            <person name="Guigo R."/>
            <person name="Alvarado L."/>
            <person name="Berlin A."/>
            <person name="Bochicchio J."/>
            <person name="Borenstein D."/>
            <person name="Chapman S."/>
            <person name="Chen Z."/>
            <person name="Freedman E."/>
            <person name="Gellesch M."/>
            <person name="Goldberg J."/>
            <person name="Griggs A."/>
            <person name="Gujja S."/>
            <person name="Heilman E."/>
            <person name="Heiman D."/>
            <person name="Hepburn T."/>
            <person name="Howarth C."/>
            <person name="Jen D."/>
            <person name="Larson L."/>
            <person name="Mehta T."/>
            <person name="Park D."/>
            <person name="Pearson M."/>
            <person name="Roberts A."/>
            <person name="Saif S."/>
            <person name="Shenoy N."/>
            <person name="Sisk P."/>
            <person name="Stolte C."/>
            <person name="Sykes S."/>
            <person name="Thomson T."/>
            <person name="Walk T."/>
            <person name="White J."/>
            <person name="Yandava C."/>
            <person name="Burger G."/>
            <person name="Gray M.W."/>
            <person name="Holland P.W.H."/>
            <person name="King N."/>
            <person name="Lang F.B.F."/>
            <person name="Roger A.J."/>
            <person name="Ruiz-Trillo I."/>
            <person name="Lander E."/>
            <person name="Nusbaum C."/>
        </authorList>
    </citation>
    <scope>NUCLEOTIDE SEQUENCE [LARGE SCALE GENOMIC DNA]</scope>
    <source>
        <strain evidence="2 3">ATCC 50062</strain>
    </source>
</reference>
<dbReference type="GeneID" id="25568774"/>
<gene>
    <name evidence="2" type="ORF">AMSG_10583</name>
</gene>
<evidence type="ECO:0000313" key="3">
    <source>
        <dbReference type="Proteomes" id="UP000054408"/>
    </source>
</evidence>
<organism evidence="2 3">
    <name type="scientific">Thecamonas trahens ATCC 50062</name>
    <dbReference type="NCBI Taxonomy" id="461836"/>
    <lineage>
        <taxon>Eukaryota</taxon>
        <taxon>Apusozoa</taxon>
        <taxon>Apusomonadida</taxon>
        <taxon>Apusomonadidae</taxon>
        <taxon>Thecamonas</taxon>
    </lineage>
</organism>
<dbReference type="AlphaFoldDB" id="A0A0L0DSA8"/>
<dbReference type="EMBL" id="GL349492">
    <property type="protein sequence ID" value="KNC54921.1"/>
    <property type="molecule type" value="Genomic_DNA"/>
</dbReference>
<accession>A0A0L0DSA8</accession>
<keyword evidence="1" id="KW-0732">Signal</keyword>
<feature type="chain" id="PRO_5005537841" evidence="1">
    <location>
        <begin position="25"/>
        <end position="206"/>
    </location>
</feature>
<sequence>MTTMTMMMTMMMMMMMMAWWGAKGGKSSSYSSSSGESSEDRTYDDLIEHSEWEGWDATVDDDRYVFFMADKDWSSGFWHVKATVPEDATLAQLTLQILRWKIRYYVNHKTVMHHSSTTTWETSMEGVLTFIKPNAAVFDFDEGLPPPPGARCCCFKDCSGTYHRRSFEADVSGTITRNGKSVRGKSSRKLKAGNYDIPVLLRDERA</sequence>
<evidence type="ECO:0000256" key="1">
    <source>
        <dbReference type="SAM" id="SignalP"/>
    </source>
</evidence>